<dbReference type="Proteomes" id="UP000034350">
    <property type="component" value="Unassembled WGS sequence"/>
</dbReference>
<protein>
    <recommendedName>
        <fullName evidence="11">Palmitoyltransferase</fullName>
        <ecNumber evidence="11">2.3.1.225</ecNumber>
    </recommendedName>
</protein>
<organism evidence="13 14">
    <name type="scientific">Vairimorpha ceranae</name>
    <dbReference type="NCBI Taxonomy" id="40302"/>
    <lineage>
        <taxon>Eukaryota</taxon>
        <taxon>Fungi</taxon>
        <taxon>Fungi incertae sedis</taxon>
        <taxon>Microsporidia</taxon>
        <taxon>Nosematidae</taxon>
        <taxon>Vairimorpha</taxon>
    </lineage>
</organism>
<keyword evidence="7" id="KW-0449">Lipoprotein</keyword>
<comment type="subcellular location">
    <subcellularLocation>
        <location evidence="1">Membrane</location>
        <topology evidence="1">Multi-pass membrane protein</topology>
    </subcellularLocation>
</comment>
<evidence type="ECO:0000313" key="13">
    <source>
        <dbReference type="EMBL" id="KKO76046.1"/>
    </source>
</evidence>
<evidence type="ECO:0000256" key="1">
    <source>
        <dbReference type="ARBA" id="ARBA00004141"/>
    </source>
</evidence>
<dbReference type="OrthoDB" id="9909019at2759"/>
<feature type="domain" description="Palmitoyltransferase DHHC" evidence="12">
    <location>
        <begin position="198"/>
        <end position="257"/>
    </location>
</feature>
<evidence type="ECO:0000256" key="4">
    <source>
        <dbReference type="ARBA" id="ARBA00022989"/>
    </source>
</evidence>
<dbReference type="PANTHER" id="PTHR22883:SF23">
    <property type="entry name" value="PALMITOYLTRANSFERASE ZDHHC6"/>
    <property type="match status" value="1"/>
</dbReference>
<accession>A0A0F9WFD4</accession>
<evidence type="ECO:0000256" key="11">
    <source>
        <dbReference type="RuleBase" id="RU079119"/>
    </source>
</evidence>
<evidence type="ECO:0000256" key="6">
    <source>
        <dbReference type="ARBA" id="ARBA00023139"/>
    </source>
</evidence>
<evidence type="ECO:0000256" key="2">
    <source>
        <dbReference type="ARBA" id="ARBA00022679"/>
    </source>
</evidence>
<dbReference type="VEuPathDB" id="MicrosporidiaDB:G9O61_00g005140"/>
<feature type="transmembrane region" description="Helical" evidence="11">
    <location>
        <begin position="239"/>
        <end position="257"/>
    </location>
</feature>
<dbReference type="PANTHER" id="PTHR22883">
    <property type="entry name" value="ZINC FINGER DHHC DOMAIN CONTAINING PROTEIN"/>
    <property type="match status" value="1"/>
</dbReference>
<dbReference type="PROSITE" id="PS50216">
    <property type="entry name" value="DHHC"/>
    <property type="match status" value="1"/>
</dbReference>
<sequence>MDDIHKAALDNNLHFFEDHHLPKKIVNLAGGIYLSNPIQFALYNENYKIILFLLLNDANTNHLNLKKYDIFSIIYKYDYVLAYILFESHSVKSVKKKKGKRVLLLFYRKQLYNDILCNKHILIIYTSLFYRENIRSPYFLYLNIIYSLELYCSNLFYIYVLYWITFLYLMFYKNDRVIRQNCRELIVDLILSDKYNLDTFCYICKNIKDNHCTICDRCIKYRHHHCIFLNNCVSVKNLVIFYLYIILYLIILTYNFFKRHDIIEKGECGLIALIILLNI</sequence>
<keyword evidence="6" id="KW-0564">Palmitate</keyword>
<comment type="catalytic activity">
    <reaction evidence="10 11">
        <text>L-cysteinyl-[protein] + hexadecanoyl-CoA = S-hexadecanoyl-L-cysteinyl-[protein] + CoA</text>
        <dbReference type="Rhea" id="RHEA:36683"/>
        <dbReference type="Rhea" id="RHEA-COMP:10131"/>
        <dbReference type="Rhea" id="RHEA-COMP:11032"/>
        <dbReference type="ChEBI" id="CHEBI:29950"/>
        <dbReference type="ChEBI" id="CHEBI:57287"/>
        <dbReference type="ChEBI" id="CHEBI:57379"/>
        <dbReference type="ChEBI" id="CHEBI:74151"/>
        <dbReference type="EC" id="2.3.1.225"/>
    </reaction>
</comment>
<comment type="caution">
    <text evidence="13">The sequence shown here is derived from an EMBL/GenBank/DDBJ whole genome shotgun (WGS) entry which is preliminary data.</text>
</comment>
<dbReference type="GeneID" id="36321253"/>
<dbReference type="VEuPathDB" id="MicrosporidiaDB:NCER_101341"/>
<dbReference type="InterPro" id="IPR039859">
    <property type="entry name" value="PFA4/ZDH16/20/ERF2-like"/>
</dbReference>
<proteinExistence type="inferred from homology"/>
<comment type="similarity">
    <text evidence="9">Belongs to the DHHC palmitoyltransferase family. PFA5 subfamily.</text>
</comment>
<keyword evidence="8 11" id="KW-0012">Acyltransferase</keyword>
<dbReference type="GO" id="GO:0016020">
    <property type="term" value="C:membrane"/>
    <property type="evidence" value="ECO:0007669"/>
    <property type="project" value="UniProtKB-SubCell"/>
</dbReference>
<evidence type="ECO:0000256" key="5">
    <source>
        <dbReference type="ARBA" id="ARBA00023136"/>
    </source>
</evidence>
<dbReference type="GO" id="GO:0005794">
    <property type="term" value="C:Golgi apparatus"/>
    <property type="evidence" value="ECO:0007669"/>
    <property type="project" value="TreeGrafter"/>
</dbReference>
<reference evidence="13 14" key="1">
    <citation type="journal article" date="2015" name="Environ. Microbiol.">
        <title>Genome analyses suggest the presence of polyploidy and recent human-driven expansions in eight global populations of the honeybee pathogen Nosema ceranae.</title>
        <authorList>
            <person name="Pelin A."/>
            <person name="Selman M."/>
            <person name="Aris-Brosou S."/>
            <person name="Farinelli L."/>
            <person name="Corradi N."/>
        </authorList>
    </citation>
    <scope>NUCLEOTIDE SEQUENCE [LARGE SCALE GENOMIC DNA]</scope>
    <source>
        <strain evidence="13 14">PA08 1199</strain>
    </source>
</reference>
<evidence type="ECO:0000256" key="8">
    <source>
        <dbReference type="ARBA" id="ARBA00023315"/>
    </source>
</evidence>
<dbReference type="GO" id="GO:0005783">
    <property type="term" value="C:endoplasmic reticulum"/>
    <property type="evidence" value="ECO:0007669"/>
    <property type="project" value="TreeGrafter"/>
</dbReference>
<keyword evidence="3 11" id="KW-0812">Transmembrane</keyword>
<keyword evidence="4 11" id="KW-1133">Transmembrane helix</keyword>
<dbReference type="EC" id="2.3.1.225" evidence="11"/>
<name>A0A0F9WFD4_9MICR</name>
<evidence type="ECO:0000256" key="3">
    <source>
        <dbReference type="ARBA" id="ARBA00022692"/>
    </source>
</evidence>
<evidence type="ECO:0000256" key="7">
    <source>
        <dbReference type="ARBA" id="ARBA00023288"/>
    </source>
</evidence>
<dbReference type="GO" id="GO:0019706">
    <property type="term" value="F:protein-cysteine S-palmitoyltransferase activity"/>
    <property type="evidence" value="ECO:0007669"/>
    <property type="project" value="UniProtKB-EC"/>
</dbReference>
<keyword evidence="14" id="KW-1185">Reference proteome</keyword>
<comment type="domain">
    <text evidence="11">The DHHC domain is required for palmitoyltransferase activity.</text>
</comment>
<dbReference type="AlphaFoldDB" id="A0A0F9WFD4"/>
<dbReference type="GO" id="GO:0006612">
    <property type="term" value="P:protein targeting to membrane"/>
    <property type="evidence" value="ECO:0007669"/>
    <property type="project" value="TreeGrafter"/>
</dbReference>
<dbReference type="InterPro" id="IPR001594">
    <property type="entry name" value="Palmitoyltrfase_DHHC"/>
</dbReference>
<evidence type="ECO:0000313" key="14">
    <source>
        <dbReference type="Proteomes" id="UP000034350"/>
    </source>
</evidence>
<evidence type="ECO:0000259" key="12">
    <source>
        <dbReference type="Pfam" id="PF01529"/>
    </source>
</evidence>
<keyword evidence="5 11" id="KW-0472">Membrane</keyword>
<keyword evidence="2 11" id="KW-0808">Transferase</keyword>
<dbReference type="VEuPathDB" id="MicrosporidiaDB:AAJ76_70006320"/>
<evidence type="ECO:0000256" key="9">
    <source>
        <dbReference type="ARBA" id="ARBA00038298"/>
    </source>
</evidence>
<evidence type="ECO:0000256" key="10">
    <source>
        <dbReference type="ARBA" id="ARBA00048048"/>
    </source>
</evidence>
<dbReference type="RefSeq" id="XP_024331788.1">
    <property type="nucleotide sequence ID" value="XM_024476300.1"/>
</dbReference>
<feature type="transmembrane region" description="Helical" evidence="11">
    <location>
        <begin position="138"/>
        <end position="164"/>
    </location>
</feature>
<gene>
    <name evidence="13" type="ORF">AAJ76_70006320</name>
</gene>
<dbReference type="Pfam" id="PF01529">
    <property type="entry name" value="DHHC"/>
    <property type="match status" value="1"/>
</dbReference>
<dbReference type="EMBL" id="JPQZ01000007">
    <property type="protein sequence ID" value="KKO76046.1"/>
    <property type="molecule type" value="Genomic_DNA"/>
</dbReference>